<feature type="compositionally biased region" description="Pro residues" evidence="1">
    <location>
        <begin position="176"/>
        <end position="186"/>
    </location>
</feature>
<reference evidence="2 3" key="1">
    <citation type="journal article" date="2017" name="BMC Genomics">
        <title>Chromosome level assembly and secondary metabolite potential of the parasitic fungus Cordyceps militaris.</title>
        <authorList>
            <person name="Kramer G.J."/>
            <person name="Nodwell J.R."/>
        </authorList>
    </citation>
    <scope>NUCLEOTIDE SEQUENCE [LARGE SCALE GENOMIC DNA]</scope>
    <source>
        <strain evidence="2 3">ATCC 34164</strain>
    </source>
</reference>
<proteinExistence type="predicted"/>
<protein>
    <submittedName>
        <fullName evidence="2">Uncharacterized protein</fullName>
    </submittedName>
</protein>
<name>A0A2H4SCW7_CORMI</name>
<dbReference type="OMA" id="IHEAKRE"/>
<dbReference type="AlphaFoldDB" id="A0A2H4SCW7"/>
<accession>A0A2H4SCW7</accession>
<dbReference type="Proteomes" id="UP000323067">
    <property type="component" value="Chromosome vi"/>
</dbReference>
<organism evidence="2 3">
    <name type="scientific">Cordyceps militaris</name>
    <name type="common">Caterpillar fungus</name>
    <name type="synonym">Clavaria militaris</name>
    <dbReference type="NCBI Taxonomy" id="73501"/>
    <lineage>
        <taxon>Eukaryota</taxon>
        <taxon>Fungi</taxon>
        <taxon>Dikarya</taxon>
        <taxon>Ascomycota</taxon>
        <taxon>Pezizomycotina</taxon>
        <taxon>Sordariomycetes</taxon>
        <taxon>Hypocreomycetidae</taxon>
        <taxon>Hypocreales</taxon>
        <taxon>Cordycipitaceae</taxon>
        <taxon>Cordyceps</taxon>
    </lineage>
</organism>
<dbReference type="VEuPathDB" id="FungiDB:A9K55_005547"/>
<evidence type="ECO:0000313" key="2">
    <source>
        <dbReference type="EMBL" id="ATY60959.1"/>
    </source>
</evidence>
<feature type="region of interest" description="Disordered" evidence="1">
    <location>
        <begin position="176"/>
        <end position="195"/>
    </location>
</feature>
<dbReference type="EMBL" id="CP023323">
    <property type="protein sequence ID" value="ATY60959.1"/>
    <property type="molecule type" value="Genomic_DNA"/>
</dbReference>
<evidence type="ECO:0000256" key="1">
    <source>
        <dbReference type="SAM" id="MobiDB-lite"/>
    </source>
</evidence>
<sequence length="270" mass="31276">MATHSILDSDQMVSIYHGAKGKEAYSIRFWNPRLNQDFCLPIWLVAPEQPTSSRPGILDRVDTTVERWWPEQRQFRHFMIHEAKREGSSVVHLHEQTVRYAKTIVGENFLGELFVLTTIGTTFRTWVFKARSEALHPLFGAPGDDRKEYIDASHPYASAYYSAFLDKVRSITLPTVPPLPSQPIPPATGDSDESMVDDGDIPQYPEPELHMCESVKLEYTKNRTKFKFTREEGQIEGIMPVSHWTWSMNLKRWWTYSTTLEMYLCGKAEW</sequence>
<dbReference type="OrthoDB" id="5090566at2759"/>
<evidence type="ECO:0000313" key="3">
    <source>
        <dbReference type="Proteomes" id="UP000323067"/>
    </source>
</evidence>
<gene>
    <name evidence="2" type="ORF">A9K55_005547</name>
</gene>
<dbReference type="VEuPathDB" id="FungiDB:CCM_03435"/>